<dbReference type="RefSeq" id="WP_373954851.1">
    <property type="nucleotide sequence ID" value="NZ_JBHDLN010000010.1"/>
</dbReference>
<organism evidence="3 4">
    <name type="scientific">Paenibacillus oleatilyticus</name>
    <dbReference type="NCBI Taxonomy" id="2594886"/>
    <lineage>
        <taxon>Bacteria</taxon>
        <taxon>Bacillati</taxon>
        <taxon>Bacillota</taxon>
        <taxon>Bacilli</taxon>
        <taxon>Bacillales</taxon>
        <taxon>Paenibacillaceae</taxon>
        <taxon>Paenibacillus</taxon>
    </lineage>
</organism>
<dbReference type="InterPro" id="IPR014983">
    <property type="entry name" value="GAD-rel"/>
</dbReference>
<dbReference type="Pfam" id="PF08906">
    <property type="entry name" value="T6SS_Tdi1_C"/>
    <property type="match status" value="1"/>
</dbReference>
<evidence type="ECO:0000313" key="4">
    <source>
        <dbReference type="Proteomes" id="UP001575622"/>
    </source>
</evidence>
<dbReference type="InterPro" id="IPR015002">
    <property type="entry name" value="T6SS_Tdi1_C"/>
</dbReference>
<dbReference type="EMBL" id="JBHDLN010000010">
    <property type="protein sequence ID" value="MFB0844497.1"/>
    <property type="molecule type" value="Genomic_DNA"/>
</dbReference>
<protein>
    <submittedName>
        <fullName evidence="3">T6SS immunity protein Tdi1 domain-containing protein</fullName>
    </submittedName>
</protein>
<evidence type="ECO:0000259" key="1">
    <source>
        <dbReference type="Pfam" id="PF08887"/>
    </source>
</evidence>
<reference evidence="3 4" key="1">
    <citation type="submission" date="2024-09" db="EMBL/GenBank/DDBJ databases">
        <authorList>
            <person name="Makale K.P.P."/>
            <person name="Makhzoum A."/>
            <person name="Rantong G."/>
            <person name="Rahube T.O."/>
        </authorList>
    </citation>
    <scope>NUCLEOTIDE SEQUENCE [LARGE SCALE GENOMIC DNA]</scope>
    <source>
        <strain evidence="3 4">KM_D13</strain>
    </source>
</reference>
<evidence type="ECO:0000313" key="3">
    <source>
        <dbReference type="EMBL" id="MFB0844497.1"/>
    </source>
</evidence>
<comment type="caution">
    <text evidence="3">The sequence shown here is derived from an EMBL/GenBank/DDBJ whole genome shotgun (WGS) entry which is preliminary data.</text>
</comment>
<sequence length="180" mass="20849">MEIFNDFLLHEIASEKLINQYKDRVPEQLINVWKNYGFGTILNGYLKIVNPDMYRSLLEGVYVRSQESLVIFTTSMGDLLVWEDNKYLLLLNFRKGKMQGISSGFDYFFSDLEDQASLQDDLDWLPYPDARKKYGEVGFDECFGYAPILGLGGAEKVENLKKVKIIEHIYLITQFMGSIE</sequence>
<feature type="domain" description="GAD-related" evidence="1">
    <location>
        <begin position="10"/>
        <end position="85"/>
    </location>
</feature>
<accession>A0ABV4V545</accession>
<proteinExistence type="predicted"/>
<gene>
    <name evidence="3" type="ORF">ACEU3E_20115</name>
</gene>
<name>A0ABV4V545_9BACL</name>
<dbReference type="Proteomes" id="UP001575622">
    <property type="component" value="Unassembled WGS sequence"/>
</dbReference>
<evidence type="ECO:0000259" key="2">
    <source>
        <dbReference type="Pfam" id="PF08906"/>
    </source>
</evidence>
<keyword evidence="4" id="KW-1185">Reference proteome</keyword>
<dbReference type="Pfam" id="PF08887">
    <property type="entry name" value="GAD-like"/>
    <property type="match status" value="1"/>
</dbReference>
<feature type="domain" description="T6SS immunity protein Tdi1 C-terminal" evidence="2">
    <location>
        <begin position="103"/>
        <end position="175"/>
    </location>
</feature>